<dbReference type="AlphaFoldDB" id="A0AAN6N843"/>
<comment type="caution">
    <text evidence="1">The sequence shown here is derived from an EMBL/GenBank/DDBJ whole genome shotgun (WGS) entry which is preliminary data.</text>
</comment>
<sequence length="330" mass="36874">MSTTKQKTTRVQSLGALLPKAGVQYDPNYLPFTASQYSGYVVFAMKEAKLCKTFIMPTFVDELIGDMFQEMYRSAHTIKGLGIDTFWKLVCSNVGWVRQSPLINVEIIAELSSHMMEARLRFKNSGTKVDPRYLGKAATMVDKYLGRLAELDLHAHIPNIFEDAEGDFDEFEEDEFDEEDLLRWQNTSHADLAVNFEYAGQYDKFFGNGPYVPKWDENIDLVTLPTGYVAPAIAPAPATSVLKRKTYDETMDIDEDEDKPNADIIRHVKKQQAGNGASMPTASVMECMDSLASMMEATGLESSAQSGSIEHLVSINRKILPAKKPKRTGA</sequence>
<proteinExistence type="predicted"/>
<reference evidence="2" key="1">
    <citation type="journal article" date="2023" name="Mol. Phylogenet. Evol.">
        <title>Genome-scale phylogeny and comparative genomics of the fungal order Sordariales.</title>
        <authorList>
            <person name="Hensen N."/>
            <person name="Bonometti L."/>
            <person name="Westerberg I."/>
            <person name="Brannstrom I.O."/>
            <person name="Guillou S."/>
            <person name="Cros-Aarteil S."/>
            <person name="Calhoun S."/>
            <person name="Haridas S."/>
            <person name="Kuo A."/>
            <person name="Mondo S."/>
            <person name="Pangilinan J."/>
            <person name="Riley R."/>
            <person name="LaButti K."/>
            <person name="Andreopoulos B."/>
            <person name="Lipzen A."/>
            <person name="Chen C."/>
            <person name="Yan M."/>
            <person name="Daum C."/>
            <person name="Ng V."/>
            <person name="Clum A."/>
            <person name="Steindorff A."/>
            <person name="Ohm R.A."/>
            <person name="Martin F."/>
            <person name="Silar P."/>
            <person name="Natvig D.O."/>
            <person name="Lalanne C."/>
            <person name="Gautier V."/>
            <person name="Ament-Velasquez S.L."/>
            <person name="Kruys A."/>
            <person name="Hutchinson M.I."/>
            <person name="Powell A.J."/>
            <person name="Barry K."/>
            <person name="Miller A.N."/>
            <person name="Grigoriev I.V."/>
            <person name="Debuchy R."/>
            <person name="Gladieux P."/>
            <person name="Hiltunen Thoren M."/>
            <person name="Johannesson H."/>
        </authorList>
    </citation>
    <scope>NUCLEOTIDE SEQUENCE [LARGE SCALE GENOMIC DNA]</scope>
    <source>
        <strain evidence="2">CBS 340.73</strain>
    </source>
</reference>
<keyword evidence="2" id="KW-1185">Reference proteome</keyword>
<evidence type="ECO:0000313" key="2">
    <source>
        <dbReference type="Proteomes" id="UP001303473"/>
    </source>
</evidence>
<dbReference type="Proteomes" id="UP001303473">
    <property type="component" value="Unassembled WGS sequence"/>
</dbReference>
<organism evidence="1 2">
    <name type="scientific">Diplogelasinospora grovesii</name>
    <dbReference type="NCBI Taxonomy" id="303347"/>
    <lineage>
        <taxon>Eukaryota</taxon>
        <taxon>Fungi</taxon>
        <taxon>Dikarya</taxon>
        <taxon>Ascomycota</taxon>
        <taxon>Pezizomycotina</taxon>
        <taxon>Sordariomycetes</taxon>
        <taxon>Sordariomycetidae</taxon>
        <taxon>Sordariales</taxon>
        <taxon>Diplogelasinosporaceae</taxon>
        <taxon>Diplogelasinospora</taxon>
    </lineage>
</organism>
<gene>
    <name evidence="1" type="ORF">QBC46DRAFT_353680</name>
</gene>
<evidence type="ECO:0000313" key="1">
    <source>
        <dbReference type="EMBL" id="KAK3940942.1"/>
    </source>
</evidence>
<dbReference type="EMBL" id="MU853789">
    <property type="protein sequence ID" value="KAK3940942.1"/>
    <property type="molecule type" value="Genomic_DNA"/>
</dbReference>
<name>A0AAN6N843_9PEZI</name>
<accession>A0AAN6N843</accession>
<protein>
    <submittedName>
        <fullName evidence="1">Uncharacterized protein</fullName>
    </submittedName>
</protein>